<dbReference type="InterPro" id="IPR056833">
    <property type="entry name" value="ARM_TT21_N"/>
</dbReference>
<name>A0A9W9YTS1_9CNID</name>
<sequence length="215" mass="24487">RASEAIRELEVIKDKPRCPAVCTMALIHAHKKAKLVDREAVQELETSSDRIDSRAAKYLETKNNFSGALELINQAVVGYPDFIPALIEKMRLQLALQDWDQTLETAQRALNSNRNCIEAQRMIVMYTLCRDGKYSEHGIQIGERTLKYRLQSYGLRRRCPVYDLAQVRQRVAEELDGPGCMGGYRSVWHTLRLEGLQVPREVVANSCEGTRPRGL</sequence>
<protein>
    <submittedName>
        <fullName evidence="2">Tetratricopeptide repeat protein 21B</fullName>
    </submittedName>
</protein>
<dbReference type="OrthoDB" id="10259630at2759"/>
<dbReference type="AlphaFoldDB" id="A0A9W9YTS1"/>
<gene>
    <name evidence="2" type="primary">TTC21B_4</name>
    <name evidence="2" type="ORF">OS493_039830</name>
</gene>
<reference evidence="2" key="1">
    <citation type="submission" date="2023-01" db="EMBL/GenBank/DDBJ databases">
        <title>Genome assembly of the deep-sea coral Lophelia pertusa.</title>
        <authorList>
            <person name="Herrera S."/>
            <person name="Cordes E."/>
        </authorList>
    </citation>
    <scope>NUCLEOTIDE SEQUENCE</scope>
    <source>
        <strain evidence="2">USNM1676648</strain>
        <tissue evidence="2">Polyp</tissue>
    </source>
</reference>
<comment type="caution">
    <text evidence="2">The sequence shown here is derived from an EMBL/GenBank/DDBJ whole genome shotgun (WGS) entry which is preliminary data.</text>
</comment>
<dbReference type="SUPFAM" id="SSF48452">
    <property type="entry name" value="TPR-like"/>
    <property type="match status" value="1"/>
</dbReference>
<dbReference type="InterPro" id="IPR040364">
    <property type="entry name" value="TTC21A/TTC21B"/>
</dbReference>
<dbReference type="GO" id="GO:0030991">
    <property type="term" value="C:intraciliary transport particle A"/>
    <property type="evidence" value="ECO:0007669"/>
    <property type="project" value="TreeGrafter"/>
</dbReference>
<dbReference type="GO" id="GO:0005929">
    <property type="term" value="C:cilium"/>
    <property type="evidence" value="ECO:0007669"/>
    <property type="project" value="GOC"/>
</dbReference>
<dbReference type="InterPro" id="IPR011990">
    <property type="entry name" value="TPR-like_helical_dom_sf"/>
</dbReference>
<dbReference type="EMBL" id="MU827071">
    <property type="protein sequence ID" value="KAJ7369317.1"/>
    <property type="molecule type" value="Genomic_DNA"/>
</dbReference>
<dbReference type="GO" id="GO:0035721">
    <property type="term" value="P:intraciliary retrograde transport"/>
    <property type="evidence" value="ECO:0007669"/>
    <property type="project" value="TreeGrafter"/>
</dbReference>
<feature type="domain" description="Tetratricopeptide repeat protein 21A/21B N-terminal ARM repeat" evidence="1">
    <location>
        <begin position="56"/>
        <end position="102"/>
    </location>
</feature>
<dbReference type="GO" id="GO:0061512">
    <property type="term" value="P:protein localization to cilium"/>
    <property type="evidence" value="ECO:0007669"/>
    <property type="project" value="TreeGrafter"/>
</dbReference>
<evidence type="ECO:0000313" key="3">
    <source>
        <dbReference type="Proteomes" id="UP001163046"/>
    </source>
</evidence>
<proteinExistence type="predicted"/>
<dbReference type="PANTHER" id="PTHR14699:SF0">
    <property type="entry name" value="TETRATRICOPEPTIDE REPEAT PROTEIN 21 HOMOLOG"/>
    <property type="match status" value="1"/>
</dbReference>
<evidence type="ECO:0000313" key="2">
    <source>
        <dbReference type="EMBL" id="KAJ7369317.1"/>
    </source>
</evidence>
<accession>A0A9W9YTS1</accession>
<feature type="non-terminal residue" evidence="2">
    <location>
        <position position="215"/>
    </location>
</feature>
<feature type="domain" description="Tetratricopeptide repeat protein 21A/21B N-terminal ARM repeat" evidence="1">
    <location>
        <begin position="1"/>
        <end position="47"/>
    </location>
</feature>
<dbReference type="Pfam" id="PF25062">
    <property type="entry name" value="ARM_TT21_N"/>
    <property type="match status" value="2"/>
</dbReference>
<evidence type="ECO:0000259" key="1">
    <source>
        <dbReference type="Pfam" id="PF25062"/>
    </source>
</evidence>
<keyword evidence="3" id="KW-1185">Reference proteome</keyword>
<dbReference type="Proteomes" id="UP001163046">
    <property type="component" value="Unassembled WGS sequence"/>
</dbReference>
<dbReference type="Gene3D" id="1.25.40.10">
    <property type="entry name" value="Tetratricopeptide repeat domain"/>
    <property type="match status" value="1"/>
</dbReference>
<dbReference type="PANTHER" id="PTHR14699">
    <property type="entry name" value="STI2 PROTEIN-RELATED"/>
    <property type="match status" value="1"/>
</dbReference>
<organism evidence="2 3">
    <name type="scientific">Desmophyllum pertusum</name>
    <dbReference type="NCBI Taxonomy" id="174260"/>
    <lineage>
        <taxon>Eukaryota</taxon>
        <taxon>Metazoa</taxon>
        <taxon>Cnidaria</taxon>
        <taxon>Anthozoa</taxon>
        <taxon>Hexacorallia</taxon>
        <taxon>Scleractinia</taxon>
        <taxon>Caryophylliina</taxon>
        <taxon>Caryophylliidae</taxon>
        <taxon>Desmophyllum</taxon>
    </lineage>
</organism>